<evidence type="ECO:0000256" key="2">
    <source>
        <dbReference type="ARBA" id="ARBA00022741"/>
    </source>
</evidence>
<evidence type="ECO:0000313" key="10">
    <source>
        <dbReference type="Proteomes" id="UP000238479"/>
    </source>
</evidence>
<dbReference type="Gramene" id="PRQ15967">
    <property type="protein sequence ID" value="PRQ15967"/>
    <property type="gene ID" value="RchiOBHm_Chr7g0179151"/>
</dbReference>
<dbReference type="InterPro" id="IPR027417">
    <property type="entry name" value="P-loop_NTPase"/>
</dbReference>
<evidence type="ECO:0000313" key="9">
    <source>
        <dbReference type="EMBL" id="PRQ15967.1"/>
    </source>
</evidence>
<dbReference type="InterPro" id="IPR032675">
    <property type="entry name" value="LRR_dom_sf"/>
</dbReference>
<keyword evidence="1" id="KW-0677">Repeat</keyword>
<evidence type="ECO:0000259" key="5">
    <source>
        <dbReference type="Pfam" id="PF00931"/>
    </source>
</evidence>
<keyword evidence="10" id="KW-1185">Reference proteome</keyword>
<dbReference type="InterPro" id="IPR058922">
    <property type="entry name" value="WHD_DRP"/>
</dbReference>
<evidence type="ECO:0000256" key="4">
    <source>
        <dbReference type="ARBA" id="ARBA00022840"/>
    </source>
</evidence>
<dbReference type="InterPro" id="IPR002182">
    <property type="entry name" value="NB-ARC"/>
</dbReference>
<evidence type="ECO:0000259" key="7">
    <source>
        <dbReference type="Pfam" id="PF23559"/>
    </source>
</evidence>
<feature type="domain" description="NB-ARC" evidence="5">
    <location>
        <begin position="193"/>
        <end position="353"/>
    </location>
</feature>
<dbReference type="SUPFAM" id="SSF52540">
    <property type="entry name" value="P-loop containing nucleoside triphosphate hydrolases"/>
    <property type="match status" value="1"/>
</dbReference>
<dbReference type="GO" id="GO:0016787">
    <property type="term" value="F:hydrolase activity"/>
    <property type="evidence" value="ECO:0007669"/>
    <property type="project" value="UniProtKB-KW"/>
</dbReference>
<dbReference type="PRINTS" id="PR00364">
    <property type="entry name" value="DISEASERSIST"/>
</dbReference>
<organism evidence="9 10">
    <name type="scientific">Rosa chinensis</name>
    <name type="common">China rose</name>
    <dbReference type="NCBI Taxonomy" id="74649"/>
    <lineage>
        <taxon>Eukaryota</taxon>
        <taxon>Viridiplantae</taxon>
        <taxon>Streptophyta</taxon>
        <taxon>Embryophyta</taxon>
        <taxon>Tracheophyta</taxon>
        <taxon>Spermatophyta</taxon>
        <taxon>Magnoliopsida</taxon>
        <taxon>eudicotyledons</taxon>
        <taxon>Gunneridae</taxon>
        <taxon>Pentapetalae</taxon>
        <taxon>rosids</taxon>
        <taxon>fabids</taxon>
        <taxon>Rosales</taxon>
        <taxon>Rosaceae</taxon>
        <taxon>Rosoideae</taxon>
        <taxon>Rosoideae incertae sedis</taxon>
        <taxon>Rosa</taxon>
    </lineage>
</organism>
<dbReference type="SUPFAM" id="SSF52058">
    <property type="entry name" value="L domain-like"/>
    <property type="match status" value="1"/>
</dbReference>
<dbReference type="GO" id="GO:0005524">
    <property type="term" value="F:ATP binding"/>
    <property type="evidence" value="ECO:0007669"/>
    <property type="project" value="UniProtKB-KW"/>
</dbReference>
<dbReference type="PANTHER" id="PTHR36766:SF61">
    <property type="entry name" value="NB-ARC DOMAIN DISEASE RESISTANCE PROTEIN"/>
    <property type="match status" value="1"/>
</dbReference>
<reference evidence="9 10" key="1">
    <citation type="journal article" date="2018" name="Nat. Genet.">
        <title>The Rosa genome provides new insights in the design of modern roses.</title>
        <authorList>
            <person name="Bendahmane M."/>
        </authorList>
    </citation>
    <scope>NUCLEOTIDE SEQUENCE [LARGE SCALE GENOMIC DNA]</scope>
    <source>
        <strain evidence="10">cv. Old Blush</strain>
    </source>
</reference>
<dbReference type="Pfam" id="PF18052">
    <property type="entry name" value="Rx_N"/>
    <property type="match status" value="1"/>
</dbReference>
<evidence type="ECO:0000256" key="3">
    <source>
        <dbReference type="ARBA" id="ARBA00022821"/>
    </source>
</evidence>
<evidence type="ECO:0000256" key="1">
    <source>
        <dbReference type="ARBA" id="ARBA00022737"/>
    </source>
</evidence>
<dbReference type="Proteomes" id="UP000238479">
    <property type="component" value="Chromosome 7"/>
</dbReference>
<feature type="domain" description="Disease resistance R13L4/SHOC-2-like LRR" evidence="8">
    <location>
        <begin position="582"/>
        <end position="782"/>
    </location>
</feature>
<feature type="domain" description="Disease resistance N-terminal" evidence="6">
    <location>
        <begin position="12"/>
        <end position="91"/>
    </location>
</feature>
<keyword evidence="9" id="KW-0378">Hydrolase</keyword>
<dbReference type="GO" id="GO:0051707">
    <property type="term" value="P:response to other organism"/>
    <property type="evidence" value="ECO:0007669"/>
    <property type="project" value="UniProtKB-ARBA"/>
</dbReference>
<evidence type="ECO:0000259" key="6">
    <source>
        <dbReference type="Pfam" id="PF18052"/>
    </source>
</evidence>
<dbReference type="AlphaFoldDB" id="A0A2P6P202"/>
<dbReference type="Gene3D" id="1.10.8.430">
    <property type="entry name" value="Helical domain of apoptotic protease-activating factors"/>
    <property type="match status" value="1"/>
</dbReference>
<dbReference type="InterPro" id="IPR041118">
    <property type="entry name" value="Rx_N"/>
</dbReference>
<protein>
    <submittedName>
        <fullName evidence="9">Putative P-loop containing nucleoside triphosphate hydrolase, leucine-rich repeat domain, L</fullName>
    </submittedName>
</protein>
<evidence type="ECO:0000259" key="8">
    <source>
        <dbReference type="Pfam" id="PF23598"/>
    </source>
</evidence>
<gene>
    <name evidence="9" type="ORF">RchiOBHm_Chr7g0179151</name>
</gene>
<sequence length="868" mass="98933">MGEFVTSIAENAMTGLASFTYQEVCLAWGVTDELAKLTETFSDVKKVVLDAEEKQRKDPRLTEWLGKLKDVCYDVDDVLDEFAFKELQMQVLNNRGNIVIVKVRTFFSRWNPLVFNIQMAHRIKEIRETLDRVAAEKALFPLEERAGDWQEVHVKRETHSFVQVHDVIGRDDDKKQIIIHLLNLRLKDPGVRENVSVISILGLGGMGKTTLAKLVYNDTRVVKNFELRMWVYVSDHFDIKRLVREIITSATNQNCGVDESLEQLQKKLQNVLTDKHFLLVLDDVWDKSQIGVTISKWLDLKTLLNVGANESKIIVTTRNESVTSIMGSVYVHPLKGLRREDCKSLFVQRAFGRREEEERYPQLVEIGDDIAEKCGGVPLGITTLGSMLCLKREQHAWSEVRDSDIWKLEQEHDHIFPALKLSYDALPPYLKPCFAFCSLFPKDYTFRSSELVPLWMAHGFLQSSKGSQEPEEMGLDYIRQICSRSLFQIHEDSIHFIAFQMHELVHDLAISVAQVECSSENFRPSTSNLDKKVRRVSISRDDLCMKEVRVPDYLLPLKKVWTILLPSPGDTVMVTNKPLLKTCIKRFKYLRALDLSGWSLEKLPSSIGNLSHLRYLNLSRNPSMQKLPDSICELQNLQTLLLSGCENLKGLPKDIGSLINLRKLVFTTSRMVLPEEIKSLTSLRHFEIHNCSNLESFGEVVQSLTDLRILVISNCGTLESLPQLSTPLKALVISDCEKLHLMSLGEGIRGLRSFSISKMSNLEALPHWLQDSKPSLQSIRIEHCVHLKALPEWLQSLMMLQQLVIEGCPELLALPEGMHHLVALKELKINDCSKLVESCRRKEGQDWSKIARVAKITIDGEIIASSDD</sequence>
<dbReference type="GO" id="GO:0043531">
    <property type="term" value="F:ADP binding"/>
    <property type="evidence" value="ECO:0007669"/>
    <property type="project" value="InterPro"/>
</dbReference>
<dbReference type="STRING" id="74649.A0A2P6P202"/>
<accession>A0A2P6P202</accession>
<keyword evidence="3" id="KW-0611">Plant defense</keyword>
<keyword evidence="4" id="KW-0067">ATP-binding</keyword>
<dbReference type="Gene3D" id="3.80.10.10">
    <property type="entry name" value="Ribonuclease Inhibitor"/>
    <property type="match status" value="2"/>
</dbReference>
<dbReference type="EMBL" id="PDCK01000045">
    <property type="protein sequence ID" value="PRQ15967.1"/>
    <property type="molecule type" value="Genomic_DNA"/>
</dbReference>
<dbReference type="OrthoDB" id="1145870at2759"/>
<dbReference type="FunFam" id="1.10.10.10:FF:000322">
    <property type="entry name" value="Probable disease resistance protein At1g63360"/>
    <property type="match status" value="1"/>
</dbReference>
<dbReference type="Pfam" id="PF00931">
    <property type="entry name" value="NB-ARC"/>
    <property type="match status" value="1"/>
</dbReference>
<dbReference type="PANTHER" id="PTHR36766">
    <property type="entry name" value="PLANT BROAD-SPECTRUM MILDEW RESISTANCE PROTEIN RPW8"/>
    <property type="match status" value="1"/>
</dbReference>
<dbReference type="OMA" id="VCYDVDD"/>
<proteinExistence type="predicted"/>
<dbReference type="Gene3D" id="1.10.10.10">
    <property type="entry name" value="Winged helix-like DNA-binding domain superfamily/Winged helix DNA-binding domain"/>
    <property type="match status" value="1"/>
</dbReference>
<dbReference type="InterPro" id="IPR036388">
    <property type="entry name" value="WH-like_DNA-bd_sf"/>
</dbReference>
<comment type="caution">
    <text evidence="9">The sequence shown here is derived from an EMBL/GenBank/DDBJ whole genome shotgun (WGS) entry which is preliminary data.</text>
</comment>
<dbReference type="Pfam" id="PF23559">
    <property type="entry name" value="WHD_DRP"/>
    <property type="match status" value="1"/>
</dbReference>
<dbReference type="InterPro" id="IPR042197">
    <property type="entry name" value="Apaf_helical"/>
</dbReference>
<dbReference type="Gene3D" id="3.40.50.300">
    <property type="entry name" value="P-loop containing nucleotide triphosphate hydrolases"/>
    <property type="match status" value="1"/>
</dbReference>
<feature type="domain" description="Disease resistance protein winged helix" evidence="7">
    <location>
        <begin position="439"/>
        <end position="509"/>
    </location>
</feature>
<dbReference type="Pfam" id="PF23598">
    <property type="entry name" value="LRR_14"/>
    <property type="match status" value="1"/>
</dbReference>
<dbReference type="GO" id="GO:0006952">
    <property type="term" value="P:defense response"/>
    <property type="evidence" value="ECO:0007669"/>
    <property type="project" value="UniProtKB-KW"/>
</dbReference>
<name>A0A2P6P202_ROSCH</name>
<dbReference type="Gene3D" id="1.20.5.4130">
    <property type="match status" value="1"/>
</dbReference>
<dbReference type="InterPro" id="IPR055414">
    <property type="entry name" value="LRR_R13L4/SHOC2-like"/>
</dbReference>
<keyword evidence="2" id="KW-0547">Nucleotide-binding</keyword>